<feature type="compositionally biased region" description="Low complexity" evidence="7">
    <location>
        <begin position="668"/>
        <end position="682"/>
    </location>
</feature>
<feature type="region of interest" description="Disordered" evidence="7">
    <location>
        <begin position="648"/>
        <end position="726"/>
    </location>
</feature>
<evidence type="ECO:0000313" key="8">
    <source>
        <dbReference type="EMBL" id="GAX82524.1"/>
    </source>
</evidence>
<feature type="region of interest" description="Disordered" evidence="7">
    <location>
        <begin position="587"/>
        <end position="606"/>
    </location>
</feature>
<accession>A0A250XHH4</accession>
<name>A0A250XHH4_9CHLO</name>
<dbReference type="AlphaFoldDB" id="A0A250XHH4"/>
<dbReference type="EC" id="2.7.4.3" evidence="2"/>
<dbReference type="SUPFAM" id="SSF52540">
    <property type="entry name" value="P-loop containing nucleoside triphosphate hydrolases"/>
    <property type="match status" value="1"/>
</dbReference>
<feature type="compositionally biased region" description="Basic and acidic residues" evidence="7">
    <location>
        <begin position="944"/>
        <end position="965"/>
    </location>
</feature>
<dbReference type="Pfam" id="PF00406">
    <property type="entry name" value="ADK"/>
    <property type="match status" value="1"/>
</dbReference>
<dbReference type="OrthoDB" id="551187at2759"/>
<dbReference type="Gene3D" id="1.20.890.10">
    <property type="entry name" value="cAMP-dependent protein kinase regulatory subunit, dimerization-anchoring domain"/>
    <property type="match status" value="1"/>
</dbReference>
<dbReference type="InterPro" id="IPR027417">
    <property type="entry name" value="P-loop_NTPase"/>
</dbReference>
<evidence type="ECO:0000256" key="4">
    <source>
        <dbReference type="ARBA" id="ARBA00022741"/>
    </source>
</evidence>
<proteinExistence type="inferred from homology"/>
<feature type="coiled-coil region" evidence="6">
    <location>
        <begin position="825"/>
        <end position="863"/>
    </location>
</feature>
<dbReference type="GO" id="GO:0005524">
    <property type="term" value="F:ATP binding"/>
    <property type="evidence" value="ECO:0007669"/>
    <property type="project" value="InterPro"/>
</dbReference>
<feature type="region of interest" description="Disordered" evidence="7">
    <location>
        <begin position="493"/>
        <end position="532"/>
    </location>
</feature>
<gene>
    <name evidence="8" type="ORF">CEUSTIGMA_g9951.t1</name>
</gene>
<keyword evidence="4" id="KW-0547">Nucleotide-binding</keyword>
<organism evidence="8 9">
    <name type="scientific">Chlamydomonas eustigma</name>
    <dbReference type="NCBI Taxonomy" id="1157962"/>
    <lineage>
        <taxon>Eukaryota</taxon>
        <taxon>Viridiplantae</taxon>
        <taxon>Chlorophyta</taxon>
        <taxon>core chlorophytes</taxon>
        <taxon>Chlorophyceae</taxon>
        <taxon>CS clade</taxon>
        <taxon>Chlamydomonadales</taxon>
        <taxon>Chlamydomonadaceae</taxon>
        <taxon>Chlamydomonas</taxon>
    </lineage>
</organism>
<keyword evidence="9" id="KW-1185">Reference proteome</keyword>
<evidence type="ECO:0000256" key="5">
    <source>
        <dbReference type="ARBA" id="ARBA00022777"/>
    </source>
</evidence>
<dbReference type="PANTHER" id="PTHR23359">
    <property type="entry name" value="NUCLEOTIDE KINASE"/>
    <property type="match status" value="1"/>
</dbReference>
<dbReference type="InterPro" id="IPR036291">
    <property type="entry name" value="NAD(P)-bd_dom_sf"/>
</dbReference>
<evidence type="ECO:0000256" key="7">
    <source>
        <dbReference type="SAM" id="MobiDB-lite"/>
    </source>
</evidence>
<dbReference type="InterPro" id="IPR047499">
    <property type="entry name" value="DD_AK7"/>
</dbReference>
<evidence type="ECO:0000256" key="1">
    <source>
        <dbReference type="ARBA" id="ARBA00007220"/>
    </source>
</evidence>
<dbReference type="SUPFAM" id="SSF51735">
    <property type="entry name" value="NAD(P)-binding Rossmann-fold domains"/>
    <property type="match status" value="1"/>
</dbReference>
<sequence>MIGSPLRSPGSYGGRKRVFICPGDSFVGRNLGLAFQERGYDVLIGYRGENPPDYGSASYKIGAEGSGTVQRQFFRFADVVILEIFGQEDTARHIAVEMAKQPYGGRHQTLIAVSNPLTWATTPSRLEEEPASLTLLSGEETQDPAAADPASALTEGSTAVPTPNVPHKAPLTDLDVSQRSPCLIGATAYDVETTVLRSARKGRLATHVVCPGLLYGRGECEATFFNLFKQCWEATSETPAPSVYGSGANCLPMLHISDLAQYVTKVAEAAASAFAAAAVAKQDDTVEMVPLPQYLLVADESRSTQGAVVQAVSTSLGIGKISNVPQDQLLLRPGLERFILDLSFTTSTLPGYDPKYKKGLLAHLDAVVAEFKQTRRVSPLRVIITGPPMAGKSALASRLAHTYSLRHITAKDILATVGKAPLELQKAVQAEMTGKDPRVSIKNMTQLLKILLTSDEIRNRGYILDAFPKSVPAAKFAFLKAVPLSAEDLALKEKEEEKQAPSPVKGTKAPKGKDAKGGKGAIPDGPEVPDGQKLVVDPSFAPTHVIELSAEEEELRLRLKAIEAAEIEAARAAAAAASAAAAAATHGKGGAAKEKPVTVNSHNNEKDFQRRLDAFSKIKTEEVEDLQAKVNASQQRWAQHQLELEEMRKREEAEANTLKAKRRRARMEATAAAAAAHSRSASPLKLTGGRRGSPDLKTAVMGTAGAATSAGEGSPGPTGGEVAPEVQQGVPEGPKLPEYGGLPGLLVHEYGAKMLKLLNPNPEEGVLLPEPSADASGKPRAVVLPVAEEAVKSFLGSPHNFDGFIPDEPPLAPPLMQESTEQRHTREQVLRLAHLQQEMETLRREAQAEAQQAQAQRGGFKTEPLHMWLMSQIMPTVADGLATIARDRPPHPLRVLAARLLQEAEKVEALYIDPYTDPAYEIQIAKHREKEARDVERAAAASAKEQREMAAKLAAKAEAERRAEV</sequence>
<feature type="region of interest" description="Disordered" evidence="7">
    <location>
        <begin position="937"/>
        <end position="965"/>
    </location>
</feature>
<feature type="compositionally biased region" description="Low complexity" evidence="7">
    <location>
        <begin position="702"/>
        <end position="712"/>
    </location>
</feature>
<dbReference type="Pfam" id="PF05186">
    <property type="entry name" value="Dpy-30"/>
    <property type="match status" value="1"/>
</dbReference>
<comment type="similarity">
    <text evidence="1">Belongs to the adenylate kinase family.</text>
</comment>
<reference evidence="8 9" key="1">
    <citation type="submission" date="2017-08" db="EMBL/GenBank/DDBJ databases">
        <title>Acidophilic green algal genome provides insights into adaptation to an acidic environment.</title>
        <authorList>
            <person name="Hirooka S."/>
            <person name="Hirose Y."/>
            <person name="Kanesaki Y."/>
            <person name="Higuchi S."/>
            <person name="Fujiwara T."/>
            <person name="Onuma R."/>
            <person name="Era A."/>
            <person name="Ohbayashi R."/>
            <person name="Uzuka A."/>
            <person name="Nozaki H."/>
            <person name="Yoshikawa H."/>
            <person name="Miyagishima S.Y."/>
        </authorList>
    </citation>
    <scope>NUCLEOTIDE SEQUENCE [LARGE SCALE GENOMIC DNA]</scope>
    <source>
        <strain evidence="8 9">NIES-2499</strain>
    </source>
</reference>
<dbReference type="CDD" id="cd22967">
    <property type="entry name" value="DD_AK7"/>
    <property type="match status" value="1"/>
</dbReference>
<dbReference type="STRING" id="1157962.A0A250XHH4"/>
<keyword evidence="3" id="KW-0808">Transferase</keyword>
<evidence type="ECO:0000313" key="9">
    <source>
        <dbReference type="Proteomes" id="UP000232323"/>
    </source>
</evidence>
<dbReference type="Proteomes" id="UP000232323">
    <property type="component" value="Unassembled WGS sequence"/>
</dbReference>
<evidence type="ECO:0000256" key="6">
    <source>
        <dbReference type="SAM" id="Coils"/>
    </source>
</evidence>
<evidence type="ECO:0000256" key="3">
    <source>
        <dbReference type="ARBA" id="ARBA00022679"/>
    </source>
</evidence>
<evidence type="ECO:0000256" key="2">
    <source>
        <dbReference type="ARBA" id="ARBA00012955"/>
    </source>
</evidence>
<protein>
    <recommendedName>
        <fullName evidence="2">adenylate kinase</fullName>
        <ecNumber evidence="2">2.7.4.3</ecNumber>
    </recommendedName>
</protein>
<dbReference type="EMBL" id="BEGY01000082">
    <property type="protein sequence ID" value="GAX82524.1"/>
    <property type="molecule type" value="Genomic_DNA"/>
</dbReference>
<dbReference type="InterPro" id="IPR000850">
    <property type="entry name" value="Adenylat/UMP-CMP_kin"/>
</dbReference>
<dbReference type="GO" id="GO:0004017">
    <property type="term" value="F:AMP kinase activity"/>
    <property type="evidence" value="ECO:0007669"/>
    <property type="project" value="UniProtKB-EC"/>
</dbReference>
<keyword evidence="5" id="KW-0418">Kinase</keyword>
<dbReference type="Gene3D" id="3.40.50.300">
    <property type="entry name" value="P-loop containing nucleotide triphosphate hydrolases"/>
    <property type="match status" value="1"/>
</dbReference>
<keyword evidence="6" id="KW-0175">Coiled coil</keyword>
<comment type="caution">
    <text evidence="8">The sequence shown here is derived from an EMBL/GenBank/DDBJ whole genome shotgun (WGS) entry which is preliminary data.</text>
</comment>
<feature type="region of interest" description="Disordered" evidence="7">
    <location>
        <begin position="140"/>
        <end position="165"/>
    </location>
</feature>
<dbReference type="InterPro" id="IPR007858">
    <property type="entry name" value="Dpy-30_motif"/>
</dbReference>
<dbReference type="Gene3D" id="3.40.50.720">
    <property type="entry name" value="NAD(P)-binding Rossmann-like Domain"/>
    <property type="match status" value="1"/>
</dbReference>